<organism evidence="2">
    <name type="scientific">Culex tarsalis</name>
    <name type="common">Encephalitis mosquito</name>
    <dbReference type="NCBI Taxonomy" id="7177"/>
    <lineage>
        <taxon>Eukaryota</taxon>
        <taxon>Metazoa</taxon>
        <taxon>Ecdysozoa</taxon>
        <taxon>Arthropoda</taxon>
        <taxon>Hexapoda</taxon>
        <taxon>Insecta</taxon>
        <taxon>Pterygota</taxon>
        <taxon>Neoptera</taxon>
        <taxon>Endopterygota</taxon>
        <taxon>Diptera</taxon>
        <taxon>Nematocera</taxon>
        <taxon>Culicoidea</taxon>
        <taxon>Culicidae</taxon>
        <taxon>Culicinae</taxon>
        <taxon>Culicini</taxon>
        <taxon>Culex</taxon>
        <taxon>Culex</taxon>
    </lineage>
</organism>
<dbReference type="AlphaFoldDB" id="A0A1Q3FVE8"/>
<name>A0A1Q3FVE8_CULTA</name>
<proteinExistence type="predicted"/>
<accession>A0A1Q3FVE8</accession>
<sequence length="264" mass="29143">MKCYQKYVSIANSFKLIKSNIRIRESYRMKKKRSSDTIQQMWISNLSILFSIFVSFSLSLIVLSPDFSFFLFSLRSDKLHNTDKLREGIGFSFFFYLNVRFVIDKLKLKSNNSYLPSWPLFDSHLLVMLMVVGAVAAAVVTAVDTTDAAAEDEVGTAETCVVAVVVVVVMVTAPLSGAGPVTWINLMLLDVVESGCCCCCWAARMLTVGIRMPPPLLFTIVVAADAAETAPSSCCCCWPTTLFISFCCCICCCCCCCCCCCWMG</sequence>
<reference evidence="2" key="1">
    <citation type="submission" date="2017-01" db="EMBL/GenBank/DDBJ databases">
        <title>A deep insight into the sialotranscriptome of adult male and female Cluex tarsalis mosquitoes.</title>
        <authorList>
            <person name="Ribeiro J.M."/>
            <person name="Moreira F."/>
            <person name="Bernard K.A."/>
            <person name="Calvo E."/>
        </authorList>
    </citation>
    <scope>NUCLEOTIDE SEQUENCE</scope>
    <source>
        <strain evidence="2">Kern County</strain>
        <tissue evidence="2">Salivary glands</tissue>
    </source>
</reference>
<evidence type="ECO:0000313" key="2">
    <source>
        <dbReference type="EMBL" id="JAV31574.1"/>
    </source>
</evidence>
<keyword evidence="1" id="KW-0812">Transmembrane</keyword>
<feature type="transmembrane region" description="Helical" evidence="1">
    <location>
        <begin position="123"/>
        <end position="143"/>
    </location>
</feature>
<keyword evidence="1" id="KW-0472">Membrane</keyword>
<dbReference type="EMBL" id="GFDL01003471">
    <property type="protein sequence ID" value="JAV31574.1"/>
    <property type="molecule type" value="Transcribed_RNA"/>
</dbReference>
<feature type="transmembrane region" description="Helical" evidence="1">
    <location>
        <begin position="42"/>
        <end position="64"/>
    </location>
</feature>
<protein>
    <submittedName>
        <fullName evidence="2">Putative membrane protein</fullName>
    </submittedName>
</protein>
<feature type="transmembrane region" description="Helical" evidence="1">
    <location>
        <begin position="155"/>
        <end position="175"/>
    </location>
</feature>
<evidence type="ECO:0000256" key="1">
    <source>
        <dbReference type="SAM" id="Phobius"/>
    </source>
</evidence>
<keyword evidence="1" id="KW-1133">Transmembrane helix</keyword>